<reference evidence="2 3" key="1">
    <citation type="submission" date="2015-01" db="EMBL/GenBank/DDBJ databases">
        <title>The Genome Sequence of Exophiala xenobiotica CBS118157.</title>
        <authorList>
            <consortium name="The Broad Institute Genomics Platform"/>
            <person name="Cuomo C."/>
            <person name="de Hoog S."/>
            <person name="Gorbushina A."/>
            <person name="Stielow B."/>
            <person name="Teixiera M."/>
            <person name="Abouelleil A."/>
            <person name="Chapman S.B."/>
            <person name="Priest M."/>
            <person name="Young S.K."/>
            <person name="Wortman J."/>
            <person name="Nusbaum C."/>
            <person name="Birren B."/>
        </authorList>
    </citation>
    <scope>NUCLEOTIDE SEQUENCE [LARGE SCALE GENOMIC DNA]</scope>
    <source>
        <strain evidence="2 3">CBS 118157</strain>
    </source>
</reference>
<evidence type="ECO:0000256" key="1">
    <source>
        <dbReference type="SAM" id="MobiDB-lite"/>
    </source>
</evidence>
<feature type="region of interest" description="Disordered" evidence="1">
    <location>
        <begin position="275"/>
        <end position="317"/>
    </location>
</feature>
<organism evidence="2 3">
    <name type="scientific">Exophiala xenobiotica</name>
    <dbReference type="NCBI Taxonomy" id="348802"/>
    <lineage>
        <taxon>Eukaryota</taxon>
        <taxon>Fungi</taxon>
        <taxon>Dikarya</taxon>
        <taxon>Ascomycota</taxon>
        <taxon>Pezizomycotina</taxon>
        <taxon>Eurotiomycetes</taxon>
        <taxon>Chaetothyriomycetidae</taxon>
        <taxon>Chaetothyriales</taxon>
        <taxon>Herpotrichiellaceae</taxon>
        <taxon>Exophiala</taxon>
    </lineage>
</organism>
<keyword evidence="3" id="KW-1185">Reference proteome</keyword>
<protein>
    <submittedName>
        <fullName evidence="2">Uncharacterized protein</fullName>
    </submittedName>
</protein>
<proteinExistence type="predicted"/>
<dbReference type="HOGENOM" id="CLU_1015632_0_0_1"/>
<gene>
    <name evidence="2" type="ORF">PV05_06656</name>
</gene>
<dbReference type="EMBL" id="KN847320">
    <property type="protein sequence ID" value="KIW54289.1"/>
    <property type="molecule type" value="Genomic_DNA"/>
</dbReference>
<dbReference type="RefSeq" id="XP_013314873.1">
    <property type="nucleotide sequence ID" value="XM_013459419.1"/>
</dbReference>
<accession>A0A0D2F2X1</accession>
<evidence type="ECO:0000313" key="3">
    <source>
        <dbReference type="Proteomes" id="UP000054342"/>
    </source>
</evidence>
<dbReference type="GeneID" id="25328564"/>
<dbReference type="Proteomes" id="UP000054342">
    <property type="component" value="Unassembled WGS sequence"/>
</dbReference>
<feature type="compositionally biased region" description="Low complexity" evidence="1">
    <location>
        <begin position="277"/>
        <end position="297"/>
    </location>
</feature>
<dbReference type="STRING" id="348802.A0A0D2F2X1"/>
<dbReference type="OrthoDB" id="5353914at2759"/>
<name>A0A0D2F2X1_9EURO</name>
<feature type="region of interest" description="Disordered" evidence="1">
    <location>
        <begin position="135"/>
        <end position="170"/>
    </location>
</feature>
<evidence type="ECO:0000313" key="2">
    <source>
        <dbReference type="EMBL" id="KIW54289.1"/>
    </source>
</evidence>
<dbReference type="AlphaFoldDB" id="A0A0D2F2X1"/>
<sequence length="317" mass="34868">MSKNLKNTRKATPEDQIRFLISCCKHSNFGRVSSDPEYKLSWAKRYERVCKAYSTQAYVGPDEDEDEDHDDDIPMASSARKRKTVEVADAVNPAKKSFGTTHSRPAPTCSASKTEAFDNERASARDLVLQLEQARPPQEVSTQRHVAPGSAPSPWLQQTGPAMPPPLPGSVGMQPRLPFPTPFPPPMQGYALPSSVMHVRAPFPGYLSFANVAGPHMPDGMRMLCQAPVSVDDSVALPVRNEVDQNVTFNQYAGPGYPLRLSMPQGPIRALEEETLRQQQRLPPQPQEVQPLLQGEQAPVASTAKEEEMSSDVVVVE</sequence>